<reference evidence="3" key="2">
    <citation type="submission" date="2020-02" db="EMBL/GenBank/DDBJ databases">
        <authorList>
            <consortium name="NCBI Pathogen Detection Project"/>
        </authorList>
    </citation>
    <scope>NUCLEOTIDE SEQUENCE</scope>
    <source>
        <strain evidence="3">MA.MC_01-0315</strain>
    </source>
</reference>
<dbReference type="Pfam" id="PF12802">
    <property type="entry name" value="MarR_2"/>
    <property type="match status" value="1"/>
</dbReference>
<protein>
    <submittedName>
        <fullName evidence="3">MarR family transcriptional regulator</fullName>
    </submittedName>
</protein>
<feature type="domain" description="HTH marR-type" evidence="2">
    <location>
        <begin position="12"/>
        <end position="63"/>
    </location>
</feature>
<evidence type="ECO:0000256" key="1">
    <source>
        <dbReference type="SAM" id="MobiDB-lite"/>
    </source>
</evidence>
<sequence length="135" mass="15216">MATQAAKALKQVTRVEDFRVLMALLERLDFENLITANQADIARELEMDRSQVNRAIKRLVEMGALLEGPRVGISRSYRLSPNFGWKGSARNHVIALDQERKRRMAAAGITGIVQGGEPNPERDPNTLDMFEDQPR</sequence>
<comment type="caution">
    <text evidence="3">The sequence shown here is derived from an EMBL/GenBank/DDBJ whole genome shotgun (WGS) entry which is preliminary data.</text>
</comment>
<dbReference type="SUPFAM" id="SSF46785">
    <property type="entry name" value="Winged helix' DNA-binding domain"/>
    <property type="match status" value="1"/>
</dbReference>
<dbReference type="InterPro" id="IPR000835">
    <property type="entry name" value="HTH_MarR-typ"/>
</dbReference>
<dbReference type="InterPro" id="IPR036388">
    <property type="entry name" value="WH-like_DNA-bd_sf"/>
</dbReference>
<dbReference type="InterPro" id="IPR036390">
    <property type="entry name" value="WH_DNA-bd_sf"/>
</dbReference>
<organism evidence="3">
    <name type="scientific">Salmonella enterica</name>
    <name type="common">Salmonella choleraesuis</name>
    <dbReference type="NCBI Taxonomy" id="28901"/>
    <lineage>
        <taxon>Bacteria</taxon>
        <taxon>Pseudomonadati</taxon>
        <taxon>Pseudomonadota</taxon>
        <taxon>Gammaproteobacteria</taxon>
        <taxon>Enterobacterales</taxon>
        <taxon>Enterobacteriaceae</taxon>
        <taxon>Salmonella</taxon>
    </lineage>
</organism>
<reference evidence="3" key="1">
    <citation type="journal article" date="2018" name="Genome Biol.">
        <title>SKESA: strategic k-mer extension for scrupulous assemblies.</title>
        <authorList>
            <person name="Souvorov A."/>
            <person name="Agarwala R."/>
            <person name="Lipman D.J."/>
        </authorList>
    </citation>
    <scope>NUCLEOTIDE SEQUENCE</scope>
    <source>
        <strain evidence="3">MA.MC_01-0315</strain>
    </source>
</reference>
<evidence type="ECO:0000259" key="2">
    <source>
        <dbReference type="Pfam" id="PF12802"/>
    </source>
</evidence>
<dbReference type="EMBL" id="DAAUJZ010000054">
    <property type="protein sequence ID" value="HAF1510239.1"/>
    <property type="molecule type" value="Genomic_DNA"/>
</dbReference>
<feature type="region of interest" description="Disordered" evidence="1">
    <location>
        <begin position="108"/>
        <end position="135"/>
    </location>
</feature>
<name>A0A742SR17_SALER</name>
<dbReference type="AlphaFoldDB" id="A0A742SR17"/>
<accession>A0A742SR17</accession>
<gene>
    <name evidence="3" type="ORF">G9B04_004849</name>
</gene>
<proteinExistence type="predicted"/>
<evidence type="ECO:0000313" key="3">
    <source>
        <dbReference type="EMBL" id="HAF1510239.1"/>
    </source>
</evidence>
<dbReference type="Gene3D" id="1.10.10.10">
    <property type="entry name" value="Winged helix-like DNA-binding domain superfamily/Winged helix DNA-binding domain"/>
    <property type="match status" value="1"/>
</dbReference>